<evidence type="ECO:0000313" key="3">
    <source>
        <dbReference type="EMBL" id="OHA59393.1"/>
    </source>
</evidence>
<name>A0A1G2QG81_9BACT</name>
<dbReference type="Gene3D" id="1.20.144.10">
    <property type="entry name" value="Phosphatidic acid phosphatase type 2/haloperoxidase"/>
    <property type="match status" value="1"/>
</dbReference>
<dbReference type="EMBL" id="MHTK01000006">
    <property type="protein sequence ID" value="OHA59393.1"/>
    <property type="molecule type" value="Genomic_DNA"/>
</dbReference>
<keyword evidence="1" id="KW-1133">Transmembrane helix</keyword>
<dbReference type="Pfam" id="PF01569">
    <property type="entry name" value="PAP2"/>
    <property type="match status" value="1"/>
</dbReference>
<dbReference type="AlphaFoldDB" id="A0A1G2QG81"/>
<organism evidence="3 4">
    <name type="scientific">Candidatus Vogelbacteria bacterium RIFOXYD1_FULL_46_19</name>
    <dbReference type="NCBI Taxonomy" id="1802439"/>
    <lineage>
        <taxon>Bacteria</taxon>
        <taxon>Candidatus Vogeliibacteriota</taxon>
    </lineage>
</organism>
<feature type="domain" description="Phosphatidic acid phosphatase type 2/haloperoxidase" evidence="2">
    <location>
        <begin position="58"/>
        <end position="173"/>
    </location>
</feature>
<comment type="caution">
    <text evidence="3">The sequence shown here is derived from an EMBL/GenBank/DDBJ whole genome shotgun (WGS) entry which is preliminary data.</text>
</comment>
<sequence>MIEVVDLKVMTWMEAWRSPVLNDFFLLFTRLGDFEVVLFLTIVLLASIWFGGKFKPWLPVFSLLTIALAWAVNFLLKLFMARSRPLVPEALVSAGGFAWPSGHALVGTVLYGLIVWLIISSRPRSGRVKRVILLAGGLVIFLVGLSRVYLGVHWFSDVVAGWILGALILILFNWLVKEYQQT</sequence>
<feature type="transmembrane region" description="Helical" evidence="1">
    <location>
        <begin position="96"/>
        <end position="119"/>
    </location>
</feature>
<evidence type="ECO:0000259" key="2">
    <source>
        <dbReference type="SMART" id="SM00014"/>
    </source>
</evidence>
<feature type="transmembrane region" description="Helical" evidence="1">
    <location>
        <begin position="131"/>
        <end position="152"/>
    </location>
</feature>
<keyword evidence="1" id="KW-0812">Transmembrane</keyword>
<evidence type="ECO:0000256" key="1">
    <source>
        <dbReference type="SAM" id="Phobius"/>
    </source>
</evidence>
<dbReference type="Proteomes" id="UP000177838">
    <property type="component" value="Unassembled WGS sequence"/>
</dbReference>
<feature type="transmembrane region" description="Helical" evidence="1">
    <location>
        <begin position="57"/>
        <end position="76"/>
    </location>
</feature>
<keyword evidence="1" id="KW-0472">Membrane</keyword>
<reference evidence="3 4" key="1">
    <citation type="journal article" date="2016" name="Nat. Commun.">
        <title>Thousands of microbial genomes shed light on interconnected biogeochemical processes in an aquifer system.</title>
        <authorList>
            <person name="Anantharaman K."/>
            <person name="Brown C.T."/>
            <person name="Hug L.A."/>
            <person name="Sharon I."/>
            <person name="Castelle C.J."/>
            <person name="Probst A.J."/>
            <person name="Thomas B.C."/>
            <person name="Singh A."/>
            <person name="Wilkins M.J."/>
            <person name="Karaoz U."/>
            <person name="Brodie E.L."/>
            <person name="Williams K.H."/>
            <person name="Hubbard S.S."/>
            <person name="Banfield J.F."/>
        </authorList>
    </citation>
    <scope>NUCLEOTIDE SEQUENCE [LARGE SCALE GENOMIC DNA]</scope>
</reference>
<feature type="transmembrane region" description="Helical" evidence="1">
    <location>
        <begin position="24"/>
        <end position="50"/>
    </location>
</feature>
<dbReference type="PANTHER" id="PTHR14969:SF13">
    <property type="entry name" value="AT30094P"/>
    <property type="match status" value="1"/>
</dbReference>
<gene>
    <name evidence="3" type="ORF">A2589_00800</name>
</gene>
<dbReference type="CDD" id="cd03392">
    <property type="entry name" value="PAP2_like_2"/>
    <property type="match status" value="1"/>
</dbReference>
<evidence type="ECO:0000313" key="4">
    <source>
        <dbReference type="Proteomes" id="UP000177838"/>
    </source>
</evidence>
<dbReference type="InterPro" id="IPR000326">
    <property type="entry name" value="PAP2/HPO"/>
</dbReference>
<dbReference type="STRING" id="1802439.A2589_00800"/>
<proteinExistence type="predicted"/>
<dbReference type="SUPFAM" id="SSF48317">
    <property type="entry name" value="Acid phosphatase/Vanadium-dependent haloperoxidase"/>
    <property type="match status" value="1"/>
</dbReference>
<dbReference type="PANTHER" id="PTHR14969">
    <property type="entry name" value="SPHINGOSINE-1-PHOSPHATE PHOSPHOHYDROLASE"/>
    <property type="match status" value="1"/>
</dbReference>
<dbReference type="InterPro" id="IPR036938">
    <property type="entry name" value="PAP2/HPO_sf"/>
</dbReference>
<feature type="transmembrane region" description="Helical" evidence="1">
    <location>
        <begin position="158"/>
        <end position="176"/>
    </location>
</feature>
<dbReference type="SMART" id="SM00014">
    <property type="entry name" value="acidPPc"/>
    <property type="match status" value="1"/>
</dbReference>
<accession>A0A1G2QG81</accession>
<protein>
    <recommendedName>
        <fullName evidence="2">Phosphatidic acid phosphatase type 2/haloperoxidase domain-containing protein</fullName>
    </recommendedName>
</protein>